<dbReference type="EMBL" id="JAADJU010000001">
    <property type="protein sequence ID" value="NMP25539.1"/>
    <property type="molecule type" value="Genomic_DNA"/>
</dbReference>
<gene>
    <name evidence="2" type="ORF">GW590_01395</name>
</gene>
<evidence type="ECO:0000256" key="1">
    <source>
        <dbReference type="SAM" id="Coils"/>
    </source>
</evidence>
<keyword evidence="1" id="KW-0175">Coiled coil</keyword>
<reference evidence="2 3" key="2">
    <citation type="submission" date="2020-06" db="EMBL/GenBank/DDBJ databases">
        <title>Polyphasic characterization of a Rahnella strain isolated from tree sap.</title>
        <authorList>
            <person name="Kim I.S."/>
        </authorList>
    </citation>
    <scope>NUCLEOTIDE SEQUENCE [LARGE SCALE GENOMIC DNA]</scope>
    <source>
        <strain evidence="2 3">SAP-1</strain>
    </source>
</reference>
<proteinExistence type="predicted"/>
<keyword evidence="3" id="KW-1185">Reference proteome</keyword>
<name>A0A848MEA8_9GAMM</name>
<reference evidence="2 3" key="1">
    <citation type="submission" date="2020-01" db="EMBL/GenBank/DDBJ databases">
        <authorList>
            <person name="Lee S.D."/>
        </authorList>
    </citation>
    <scope>NUCLEOTIDE SEQUENCE [LARGE SCALE GENOMIC DNA]</scope>
    <source>
        <strain evidence="2 3">SAP-1</strain>
    </source>
</reference>
<comment type="caution">
    <text evidence="2">The sequence shown here is derived from an EMBL/GenBank/DDBJ whole genome shotgun (WGS) entry which is preliminary data.</text>
</comment>
<feature type="coiled-coil region" evidence="1">
    <location>
        <begin position="303"/>
        <end position="333"/>
    </location>
</feature>
<evidence type="ECO:0000313" key="2">
    <source>
        <dbReference type="EMBL" id="NMP25539.1"/>
    </source>
</evidence>
<sequence>MLTPLPPTAIPITSTPTYPLIDLTCPAETSQQRVQRIVDAVNKMIEIVNRLLVDGCLTATRMSVKNQLANIKIMIEVTDDYLKDLHEILTATPQSERQDILKVIMDAVSITATLNERNRFIRQGLIYKQKEYADVQSHQLAGKSAAEQGKLVKHVEERFAIEEEKILTELEILENNNSLQRATQTLEHTRRLRDTLFTYFGNKHYDFPVIREFWKRIDHLLLISRGYYEAALLNPDSSKNHRSPYAVVPPSLVTEQSPGNTTAGLRQRFDMLRLRTRIETENIEQALQTYIPASEHAERRHQLELYSRQVRLYQQNLQAIEEIRTEMDNLNAVQTNTPMFRELQRITTYFQEDMQQAINTADEHMERLLTVMYDVITLTAHQGRAEDYRMIRQQLVELNNSIDINLVLPSINLFRDRINNTLAMIAQQISRLAQNAPQAAENIRRQLNVFTLMNTSVLHVLAGFMPLSDNSEELRQRKASLNNFELAYIENINFLNNLLKEIDTYQLQDNFALTNLFHYASEQLRAVKERITVLRSQLAEHLSHQSDVVPLPDFRGSSRRL</sequence>
<accession>A0A848MEA8</accession>
<dbReference type="AlphaFoldDB" id="A0A848MEA8"/>
<evidence type="ECO:0000313" key="3">
    <source>
        <dbReference type="Proteomes" id="UP000585363"/>
    </source>
</evidence>
<organism evidence="2 3">
    <name type="scientific">Rouxiella aceris</name>
    <dbReference type="NCBI Taxonomy" id="2703884"/>
    <lineage>
        <taxon>Bacteria</taxon>
        <taxon>Pseudomonadati</taxon>
        <taxon>Pseudomonadota</taxon>
        <taxon>Gammaproteobacteria</taxon>
        <taxon>Enterobacterales</taxon>
        <taxon>Yersiniaceae</taxon>
        <taxon>Rouxiella</taxon>
    </lineage>
</organism>
<dbReference type="RefSeq" id="WP_169401232.1">
    <property type="nucleotide sequence ID" value="NZ_JAADJU010000001.1"/>
</dbReference>
<protein>
    <submittedName>
        <fullName evidence="2">Uncharacterized protein</fullName>
    </submittedName>
</protein>
<dbReference type="Proteomes" id="UP000585363">
    <property type="component" value="Unassembled WGS sequence"/>
</dbReference>